<gene>
    <name evidence="1" type="ORF">DSCA_45810</name>
</gene>
<sequence length="82" mass="9075">MKQRSIFSACEHFEKARDTAPGVIPDHDTASKQNSLVNLPVQKAAPVFGTLCLNLKRPEAVSFSPLKLNHRNAGMIVTRQVF</sequence>
<protein>
    <submittedName>
        <fullName evidence="1">Uncharacterized protein</fullName>
    </submittedName>
</protein>
<dbReference type="KEGG" id="dalk:DSCA_45810"/>
<keyword evidence="2" id="KW-1185">Reference proteome</keyword>
<reference evidence="1 2" key="1">
    <citation type="submission" date="2019-11" db="EMBL/GenBank/DDBJ databases">
        <title>Comparative genomics of hydrocarbon-degrading Desulfosarcina strains.</title>
        <authorList>
            <person name="Watanabe M."/>
            <person name="Kojima H."/>
            <person name="Fukui M."/>
        </authorList>
    </citation>
    <scope>NUCLEOTIDE SEQUENCE [LARGE SCALE GENOMIC DNA]</scope>
    <source>
        <strain evidence="1 2">PL12</strain>
    </source>
</reference>
<name>A0A5K7YUB7_9BACT</name>
<dbReference type="EMBL" id="AP021874">
    <property type="protein sequence ID" value="BBO70651.1"/>
    <property type="molecule type" value="Genomic_DNA"/>
</dbReference>
<dbReference type="RefSeq" id="WP_155318587.1">
    <property type="nucleotide sequence ID" value="NZ_AP021874.1"/>
</dbReference>
<organism evidence="1 2">
    <name type="scientific">Desulfosarcina alkanivorans</name>
    <dbReference type="NCBI Taxonomy" id="571177"/>
    <lineage>
        <taxon>Bacteria</taxon>
        <taxon>Pseudomonadati</taxon>
        <taxon>Thermodesulfobacteriota</taxon>
        <taxon>Desulfobacteria</taxon>
        <taxon>Desulfobacterales</taxon>
        <taxon>Desulfosarcinaceae</taxon>
        <taxon>Desulfosarcina</taxon>
    </lineage>
</organism>
<proteinExistence type="predicted"/>
<accession>A0A5K7YUB7</accession>
<evidence type="ECO:0000313" key="1">
    <source>
        <dbReference type="EMBL" id="BBO70651.1"/>
    </source>
</evidence>
<dbReference type="Proteomes" id="UP000427906">
    <property type="component" value="Chromosome"/>
</dbReference>
<dbReference type="AlphaFoldDB" id="A0A5K7YUB7"/>
<evidence type="ECO:0000313" key="2">
    <source>
        <dbReference type="Proteomes" id="UP000427906"/>
    </source>
</evidence>